<evidence type="ECO:0000313" key="1">
    <source>
        <dbReference type="EMBL" id="EOD00464.1"/>
    </source>
</evidence>
<evidence type="ECO:0000313" key="2">
    <source>
        <dbReference type="Proteomes" id="UP000013378"/>
    </source>
</evidence>
<organism evidence="1 2">
    <name type="scientific">Caldisalinibacter kiritimatiensis</name>
    <dbReference type="NCBI Taxonomy" id="1304284"/>
    <lineage>
        <taxon>Bacteria</taxon>
        <taxon>Bacillati</taxon>
        <taxon>Bacillota</taxon>
        <taxon>Tissierellia</taxon>
        <taxon>Tissierellales</taxon>
        <taxon>Thermohalobacteraceae</taxon>
        <taxon>Caldisalinibacter</taxon>
    </lineage>
</organism>
<accession>R1CUZ3</accession>
<dbReference type="AlphaFoldDB" id="R1CUZ3"/>
<comment type="caution">
    <text evidence="1">The sequence shown here is derived from an EMBL/GenBank/DDBJ whole genome shotgun (WGS) entry which is preliminary data.</text>
</comment>
<dbReference type="EMBL" id="ARZA01000168">
    <property type="protein sequence ID" value="EOD00464.1"/>
    <property type="molecule type" value="Genomic_DNA"/>
</dbReference>
<reference evidence="1 2" key="1">
    <citation type="journal article" date="2015" name="Geomicrobiol. J.">
        <title>Caldisalinibacter kiritimatiensis gen. nov., sp. nov., a moderately thermohalophilic thiosulfate-reducing bacterium from a hypersaline microbial mat.</title>
        <authorList>
            <person name="Ben Hania W."/>
            <person name="Joseph M."/>
            <person name="Fiebig A."/>
            <person name="Bunk B."/>
            <person name="Klenk H.-P."/>
            <person name="Fardeau M.-L."/>
            <person name="Spring S."/>
        </authorList>
    </citation>
    <scope>NUCLEOTIDE SEQUENCE [LARGE SCALE GENOMIC DNA]</scope>
    <source>
        <strain evidence="1 2">L21-TH-D2</strain>
    </source>
</reference>
<gene>
    <name evidence="1" type="ORF">L21TH_1484</name>
</gene>
<sequence length="37" mass="4270">MILLENKYESIKEQIIVITAFILPVVNSPSIKDVKWP</sequence>
<protein>
    <submittedName>
        <fullName evidence="1">Uncharacterized protein</fullName>
    </submittedName>
</protein>
<keyword evidence="2" id="KW-1185">Reference proteome</keyword>
<proteinExistence type="predicted"/>
<dbReference type="Proteomes" id="UP000013378">
    <property type="component" value="Unassembled WGS sequence"/>
</dbReference>
<name>R1CUZ3_9FIRM</name>